<dbReference type="PROSITE" id="PS52012">
    <property type="entry name" value="CFEM"/>
    <property type="match status" value="1"/>
</dbReference>
<dbReference type="EMBL" id="JOKZ01000236">
    <property type="protein sequence ID" value="KKP00690.1"/>
    <property type="molecule type" value="Genomic_DNA"/>
</dbReference>
<evidence type="ECO:0000256" key="8">
    <source>
        <dbReference type="ARBA" id="ARBA00022723"/>
    </source>
</evidence>
<evidence type="ECO:0000256" key="7">
    <source>
        <dbReference type="ARBA" id="ARBA00022622"/>
    </source>
</evidence>
<dbReference type="Pfam" id="PF05730">
    <property type="entry name" value="CFEM"/>
    <property type="match status" value="1"/>
</dbReference>
<feature type="disulfide bond" evidence="15">
    <location>
        <begin position="178"/>
        <end position="185"/>
    </location>
</feature>
<proteinExistence type="inferred from homology"/>
<comment type="caution">
    <text evidence="15">Lacks conserved residue(s) required for the propagation of feature annotation.</text>
</comment>
<evidence type="ECO:0000259" key="17">
    <source>
        <dbReference type="PROSITE" id="PS52012"/>
    </source>
</evidence>
<evidence type="ECO:0000256" key="3">
    <source>
        <dbReference type="ARBA" id="ARBA00010031"/>
    </source>
</evidence>
<evidence type="ECO:0000256" key="10">
    <source>
        <dbReference type="ARBA" id="ARBA00023004"/>
    </source>
</evidence>
<keyword evidence="6 15" id="KW-0349">Heme</keyword>
<keyword evidence="14" id="KW-0449">Lipoprotein</keyword>
<feature type="compositionally biased region" description="Low complexity" evidence="16">
    <location>
        <begin position="388"/>
        <end position="428"/>
    </location>
</feature>
<gene>
    <name evidence="18" type="ORF">THAR02_07204</name>
</gene>
<feature type="compositionally biased region" description="Low complexity" evidence="16">
    <location>
        <begin position="236"/>
        <end position="271"/>
    </location>
</feature>
<keyword evidence="10 15" id="KW-0408">Iron</keyword>
<keyword evidence="13" id="KW-0325">Glycoprotein</keyword>
<comment type="caution">
    <text evidence="18">The sequence shown here is derived from an EMBL/GenBank/DDBJ whole genome shotgun (WGS) entry which is preliminary data.</text>
</comment>
<dbReference type="OMA" id="VNYCANA"/>
<evidence type="ECO:0000256" key="1">
    <source>
        <dbReference type="ARBA" id="ARBA00004609"/>
    </source>
</evidence>
<evidence type="ECO:0000256" key="9">
    <source>
        <dbReference type="ARBA" id="ARBA00022729"/>
    </source>
</evidence>
<dbReference type="Proteomes" id="UP000034112">
    <property type="component" value="Unassembled WGS sequence"/>
</dbReference>
<keyword evidence="4" id="KW-1003">Cell membrane</keyword>
<dbReference type="PANTHER" id="PTHR37928:SF1">
    <property type="entry name" value="CFEM DOMAIN PROTEIN (AFU_ORTHOLOGUE AFUA_6G14090)"/>
    <property type="match status" value="1"/>
</dbReference>
<dbReference type="GO" id="GO:0046872">
    <property type="term" value="F:metal ion binding"/>
    <property type="evidence" value="ECO:0007669"/>
    <property type="project" value="UniProtKB-UniRule"/>
</dbReference>
<keyword evidence="12 15" id="KW-1015">Disulfide bond</keyword>
<evidence type="ECO:0000256" key="2">
    <source>
        <dbReference type="ARBA" id="ARBA00004613"/>
    </source>
</evidence>
<comment type="similarity">
    <text evidence="3">Belongs to the RBT5 family.</text>
</comment>
<keyword evidence="8 15" id="KW-0479">Metal-binding</keyword>
<feature type="binding site" description="axial binding residue" evidence="15">
    <location>
        <position position="182"/>
    </location>
    <ligand>
        <name>heme</name>
        <dbReference type="ChEBI" id="CHEBI:30413"/>
    </ligand>
    <ligandPart>
        <name>Fe</name>
        <dbReference type="ChEBI" id="CHEBI:18248"/>
    </ligandPart>
</feature>
<organism evidence="18 19">
    <name type="scientific">Trichoderma harzianum</name>
    <name type="common">Hypocrea lixii</name>
    <dbReference type="NCBI Taxonomy" id="5544"/>
    <lineage>
        <taxon>Eukaryota</taxon>
        <taxon>Fungi</taxon>
        <taxon>Dikarya</taxon>
        <taxon>Ascomycota</taxon>
        <taxon>Pezizomycotina</taxon>
        <taxon>Sordariomycetes</taxon>
        <taxon>Hypocreomycetidae</taxon>
        <taxon>Hypocreales</taxon>
        <taxon>Hypocreaceae</taxon>
        <taxon>Trichoderma</taxon>
    </lineage>
</organism>
<dbReference type="GO" id="GO:0005886">
    <property type="term" value="C:plasma membrane"/>
    <property type="evidence" value="ECO:0007669"/>
    <property type="project" value="UniProtKB-SubCell"/>
</dbReference>
<evidence type="ECO:0000256" key="5">
    <source>
        <dbReference type="ARBA" id="ARBA00022525"/>
    </source>
</evidence>
<sequence>DLPAGVVARASVVGKHYIQGTLQRGGRAVSSEVPPEGRLLLLPHFINALGPPPLAQCLPGDRNSFFSLFLQDSPSSPLVLLELPNFSSFITTVLKHKINVKLSWSPRHRQSLFASSLVAFLTQVDLFDNVTAKMKSVVIALCTLVAVTAAQGSANLAACGQTCATNMLSADKAEELGCKQNDLRCLCANKNFLYGLRDCSAAICPAEDARKVVDYGISICAGAGVSIQTSGGSSGGASHTGSSSGSATGSATDGESTAATASASNPATGTAESSTGSDQASGKVSTIFTTFTSDGETVTAGIPTTISSNLSNGGSISVSTFTATVTGSDGSAHLTTGQTTLTVGSGSVTVTASEATATGSTILTTVTSGSSTIVKTLTTVHRSTESDTASVTESTTQAESSSDSSSEPTETETSSSSSASSTSTSTAAGVPQKTAGPVGIIAAAGLAILML</sequence>
<feature type="region of interest" description="Disordered" evidence="16">
    <location>
        <begin position="380"/>
        <end position="432"/>
    </location>
</feature>
<evidence type="ECO:0000256" key="13">
    <source>
        <dbReference type="ARBA" id="ARBA00023180"/>
    </source>
</evidence>
<dbReference type="GO" id="GO:0098552">
    <property type="term" value="C:side of membrane"/>
    <property type="evidence" value="ECO:0007669"/>
    <property type="project" value="UniProtKB-KW"/>
</dbReference>
<dbReference type="AlphaFoldDB" id="A0A0F9X834"/>
<evidence type="ECO:0000256" key="11">
    <source>
        <dbReference type="ARBA" id="ARBA00023136"/>
    </source>
</evidence>
<dbReference type="PANTHER" id="PTHR37928">
    <property type="entry name" value="CFEM DOMAIN PROTEIN (AFU_ORTHOLOGUE AFUA_6G14090)"/>
    <property type="match status" value="1"/>
</dbReference>
<evidence type="ECO:0000256" key="15">
    <source>
        <dbReference type="PROSITE-ProRule" id="PRU01356"/>
    </source>
</evidence>
<feature type="compositionally biased region" description="Polar residues" evidence="16">
    <location>
        <begin position="272"/>
        <end position="281"/>
    </location>
</feature>
<dbReference type="InterPro" id="IPR051735">
    <property type="entry name" value="CFEM_domain"/>
</dbReference>
<evidence type="ECO:0000256" key="6">
    <source>
        <dbReference type="ARBA" id="ARBA00022617"/>
    </source>
</evidence>
<evidence type="ECO:0000256" key="4">
    <source>
        <dbReference type="ARBA" id="ARBA00022475"/>
    </source>
</evidence>
<evidence type="ECO:0000313" key="19">
    <source>
        <dbReference type="Proteomes" id="UP000034112"/>
    </source>
</evidence>
<evidence type="ECO:0000256" key="16">
    <source>
        <dbReference type="SAM" id="MobiDB-lite"/>
    </source>
</evidence>
<name>A0A0F9X834_TRIHA</name>
<feature type="non-terminal residue" evidence="18">
    <location>
        <position position="1"/>
    </location>
</feature>
<reference evidence="19" key="1">
    <citation type="journal article" date="2015" name="Genome Announc.">
        <title>Draft whole-genome sequence of the biocontrol agent Trichoderma harzianum T6776.</title>
        <authorList>
            <person name="Baroncelli R."/>
            <person name="Piaggeschi G."/>
            <person name="Fiorini L."/>
            <person name="Bertolini E."/>
            <person name="Zapparata A."/>
            <person name="Pe M.E."/>
            <person name="Sarrocco S."/>
            <person name="Vannacci G."/>
        </authorList>
    </citation>
    <scope>NUCLEOTIDE SEQUENCE [LARGE SCALE GENOMIC DNA]</scope>
    <source>
        <strain evidence="19">T6776</strain>
    </source>
</reference>
<evidence type="ECO:0000313" key="18">
    <source>
        <dbReference type="EMBL" id="KKP00690.1"/>
    </source>
</evidence>
<evidence type="ECO:0000256" key="12">
    <source>
        <dbReference type="ARBA" id="ARBA00023157"/>
    </source>
</evidence>
<feature type="disulfide bond" evidence="15">
    <location>
        <begin position="187"/>
        <end position="220"/>
    </location>
</feature>
<comment type="subcellular location">
    <subcellularLocation>
        <location evidence="1">Cell membrane</location>
        <topology evidence="1">Lipid-anchor</topology>
        <topology evidence="1">GPI-anchor</topology>
    </subcellularLocation>
    <subcellularLocation>
        <location evidence="2">Secreted</location>
    </subcellularLocation>
</comment>
<keyword evidence="9" id="KW-0732">Signal</keyword>
<dbReference type="GO" id="GO:0005576">
    <property type="term" value="C:extracellular region"/>
    <property type="evidence" value="ECO:0007669"/>
    <property type="project" value="UniProtKB-SubCell"/>
</dbReference>
<keyword evidence="5" id="KW-0964">Secreted</keyword>
<dbReference type="SMART" id="SM00747">
    <property type="entry name" value="CFEM"/>
    <property type="match status" value="1"/>
</dbReference>
<feature type="domain" description="CFEM" evidence="17">
    <location>
        <begin position="131"/>
        <end position="250"/>
    </location>
</feature>
<keyword evidence="7" id="KW-0336">GPI-anchor</keyword>
<accession>A0A0F9X834</accession>
<dbReference type="InterPro" id="IPR008427">
    <property type="entry name" value="Extracellular_membr_CFEM_dom"/>
</dbReference>
<keyword evidence="11" id="KW-0472">Membrane</keyword>
<feature type="region of interest" description="Disordered" evidence="16">
    <location>
        <begin position="231"/>
        <end position="281"/>
    </location>
</feature>
<dbReference type="OrthoDB" id="1193027at2759"/>
<evidence type="ECO:0000256" key="14">
    <source>
        <dbReference type="ARBA" id="ARBA00023288"/>
    </source>
</evidence>
<protein>
    <recommendedName>
        <fullName evidence="17">CFEM domain-containing protein</fullName>
    </recommendedName>
</protein>